<name>A0ABS4GCR9_9FIRM</name>
<dbReference type="SUPFAM" id="SSF51735">
    <property type="entry name" value="NAD(P)-binding Rossmann-fold domains"/>
    <property type="match status" value="1"/>
</dbReference>
<dbReference type="Gene3D" id="3.40.50.720">
    <property type="entry name" value="NAD(P)-binding Rossmann-like Domain"/>
    <property type="match status" value="1"/>
</dbReference>
<reference evidence="7 8" key="1">
    <citation type="submission" date="2021-03" db="EMBL/GenBank/DDBJ databases">
        <title>Genomic Encyclopedia of Type Strains, Phase IV (KMG-IV): sequencing the most valuable type-strain genomes for metagenomic binning, comparative biology and taxonomic classification.</title>
        <authorList>
            <person name="Goeker M."/>
        </authorList>
    </citation>
    <scope>NUCLEOTIDE SEQUENCE [LARGE SCALE GENOMIC DNA]</scope>
    <source>
        <strain evidence="7 8">DSM 24004</strain>
    </source>
</reference>
<dbReference type="PANTHER" id="PTHR42813">
    <property type="entry name" value="ZINC-TYPE ALCOHOL DEHYDROGENASE-LIKE"/>
    <property type="match status" value="1"/>
</dbReference>
<evidence type="ECO:0000256" key="4">
    <source>
        <dbReference type="ARBA" id="ARBA00023002"/>
    </source>
</evidence>
<dbReference type="InterPro" id="IPR013149">
    <property type="entry name" value="ADH-like_C"/>
</dbReference>
<dbReference type="PROSITE" id="PS00059">
    <property type="entry name" value="ADH_ZINC"/>
    <property type="match status" value="1"/>
</dbReference>
<dbReference type="EMBL" id="JAGGKS010000003">
    <property type="protein sequence ID" value="MBP1925332.1"/>
    <property type="molecule type" value="Genomic_DNA"/>
</dbReference>
<dbReference type="RefSeq" id="WP_209511085.1">
    <property type="nucleotide sequence ID" value="NZ_JAGGKS010000003.1"/>
</dbReference>
<feature type="domain" description="Enoyl reductase (ER)" evidence="6">
    <location>
        <begin position="10"/>
        <end position="345"/>
    </location>
</feature>
<dbReference type="Proteomes" id="UP001519342">
    <property type="component" value="Unassembled WGS sequence"/>
</dbReference>
<dbReference type="InterPro" id="IPR002328">
    <property type="entry name" value="ADH_Zn_CS"/>
</dbReference>
<proteinExistence type="inferred from homology"/>
<sequence>MKGLIFKEKGIVSLMEVKKPEIINDTDAIVKVSLTSICGSDVHLIAGHIPTKPGYVLGHEYVGIIESVGKNVNNLKPGDRVAGPAAPYCGQCEYCKNGNIEHCLNGGVHGSGKEFGNLDGALSEYIRVPNAHVNLLKIPDTVTDEQAIFVGDILSTGYSAAKNADIKMGDTVVVFGAGPVGLCSIVGAKLFNPGQIILVGNRDKFRLEIGKSMGADYTIVSSEEDVLSRISELTGNKGADVAIDAAGSSSTLSESTRCVGVGGRISLPALYSKPAELPMQELCMKNIQIRMGLGYLGDMDKLMKMIELGKIDTSKLITHRMPLDDAEKAMNIFTDRNEPVIKILLKP</sequence>
<evidence type="ECO:0000256" key="2">
    <source>
        <dbReference type="ARBA" id="ARBA00022723"/>
    </source>
</evidence>
<keyword evidence="2 5" id="KW-0479">Metal-binding</keyword>
<evidence type="ECO:0000256" key="5">
    <source>
        <dbReference type="RuleBase" id="RU361277"/>
    </source>
</evidence>
<keyword evidence="4" id="KW-0560">Oxidoreductase</keyword>
<gene>
    <name evidence="7" type="ORF">J2Z76_001191</name>
</gene>
<organism evidence="7 8">
    <name type="scientific">Sedimentibacter acidaminivorans</name>
    <dbReference type="NCBI Taxonomy" id="913099"/>
    <lineage>
        <taxon>Bacteria</taxon>
        <taxon>Bacillati</taxon>
        <taxon>Bacillota</taxon>
        <taxon>Tissierellia</taxon>
        <taxon>Sedimentibacter</taxon>
    </lineage>
</organism>
<dbReference type="SUPFAM" id="SSF50129">
    <property type="entry name" value="GroES-like"/>
    <property type="match status" value="1"/>
</dbReference>
<comment type="caution">
    <text evidence="7">The sequence shown here is derived from an EMBL/GenBank/DDBJ whole genome shotgun (WGS) entry which is preliminary data.</text>
</comment>
<accession>A0ABS4GCR9</accession>
<comment type="cofactor">
    <cofactor evidence="1 5">
        <name>Zn(2+)</name>
        <dbReference type="ChEBI" id="CHEBI:29105"/>
    </cofactor>
</comment>
<evidence type="ECO:0000313" key="8">
    <source>
        <dbReference type="Proteomes" id="UP001519342"/>
    </source>
</evidence>
<dbReference type="SMART" id="SM00829">
    <property type="entry name" value="PKS_ER"/>
    <property type="match status" value="1"/>
</dbReference>
<keyword evidence="3 5" id="KW-0862">Zinc</keyword>
<comment type="similarity">
    <text evidence="5">Belongs to the zinc-containing alcohol dehydrogenase family.</text>
</comment>
<evidence type="ECO:0000259" key="6">
    <source>
        <dbReference type="SMART" id="SM00829"/>
    </source>
</evidence>
<dbReference type="InterPro" id="IPR013154">
    <property type="entry name" value="ADH-like_N"/>
</dbReference>
<evidence type="ECO:0000256" key="1">
    <source>
        <dbReference type="ARBA" id="ARBA00001947"/>
    </source>
</evidence>
<protein>
    <submittedName>
        <fullName evidence="7">2-desacetyl-2-hydroxyethyl bacteriochlorophyllide A dehydrogenase</fullName>
    </submittedName>
</protein>
<dbReference type="InterPro" id="IPR011032">
    <property type="entry name" value="GroES-like_sf"/>
</dbReference>
<dbReference type="Gene3D" id="3.90.180.10">
    <property type="entry name" value="Medium-chain alcohol dehydrogenases, catalytic domain"/>
    <property type="match status" value="1"/>
</dbReference>
<dbReference type="Pfam" id="PF00107">
    <property type="entry name" value="ADH_zinc_N"/>
    <property type="match status" value="1"/>
</dbReference>
<dbReference type="Pfam" id="PF08240">
    <property type="entry name" value="ADH_N"/>
    <property type="match status" value="1"/>
</dbReference>
<dbReference type="InterPro" id="IPR020843">
    <property type="entry name" value="ER"/>
</dbReference>
<dbReference type="InterPro" id="IPR036291">
    <property type="entry name" value="NAD(P)-bd_dom_sf"/>
</dbReference>
<keyword evidence="8" id="KW-1185">Reference proteome</keyword>
<evidence type="ECO:0000256" key="3">
    <source>
        <dbReference type="ARBA" id="ARBA00022833"/>
    </source>
</evidence>
<evidence type="ECO:0000313" key="7">
    <source>
        <dbReference type="EMBL" id="MBP1925332.1"/>
    </source>
</evidence>